<dbReference type="AlphaFoldDB" id="A0A815KUA2"/>
<reference evidence="2" key="1">
    <citation type="submission" date="2021-02" db="EMBL/GenBank/DDBJ databases">
        <authorList>
            <person name="Nowell W R."/>
        </authorList>
    </citation>
    <scope>NUCLEOTIDE SEQUENCE</scope>
</reference>
<feature type="compositionally biased region" description="Low complexity" evidence="1">
    <location>
        <begin position="1"/>
        <end position="19"/>
    </location>
</feature>
<gene>
    <name evidence="2" type="ORF">QVE165_LOCUS36585</name>
</gene>
<evidence type="ECO:0000313" key="2">
    <source>
        <dbReference type="EMBL" id="CAF1397814.1"/>
    </source>
</evidence>
<organism evidence="2 3">
    <name type="scientific">Adineta steineri</name>
    <dbReference type="NCBI Taxonomy" id="433720"/>
    <lineage>
        <taxon>Eukaryota</taxon>
        <taxon>Metazoa</taxon>
        <taxon>Spiralia</taxon>
        <taxon>Gnathifera</taxon>
        <taxon>Rotifera</taxon>
        <taxon>Eurotatoria</taxon>
        <taxon>Bdelloidea</taxon>
        <taxon>Adinetida</taxon>
        <taxon>Adinetidae</taxon>
        <taxon>Adineta</taxon>
    </lineage>
</organism>
<accession>A0A815KUA2</accession>
<keyword evidence="3" id="KW-1185">Reference proteome</keyword>
<evidence type="ECO:0000256" key="1">
    <source>
        <dbReference type="SAM" id="MobiDB-lite"/>
    </source>
</evidence>
<proteinExistence type="predicted"/>
<name>A0A815KUA2_9BILA</name>
<comment type="caution">
    <text evidence="2">The sequence shown here is derived from an EMBL/GenBank/DDBJ whole genome shotgun (WGS) entry which is preliminary data.</text>
</comment>
<sequence>MSTHNSNNNSSNSLTINSSPANRHLLDVDPRRLSMINAANMTATGLAIHQRRTSIINYHQRRNSQLRKASFTTSTLVCDKI</sequence>
<feature type="region of interest" description="Disordered" evidence="1">
    <location>
        <begin position="1"/>
        <end position="23"/>
    </location>
</feature>
<protein>
    <submittedName>
        <fullName evidence="2">Uncharacterized protein</fullName>
    </submittedName>
</protein>
<evidence type="ECO:0000313" key="3">
    <source>
        <dbReference type="Proteomes" id="UP000663832"/>
    </source>
</evidence>
<dbReference type="OrthoDB" id="10040743at2759"/>
<dbReference type="EMBL" id="CAJNOM010000369">
    <property type="protein sequence ID" value="CAF1397814.1"/>
    <property type="molecule type" value="Genomic_DNA"/>
</dbReference>
<dbReference type="Proteomes" id="UP000663832">
    <property type="component" value="Unassembled WGS sequence"/>
</dbReference>